<comment type="similarity">
    <text evidence="1">Belongs to the carotenoid/retinoid oxidoreductase family. CrtISO subfamily.</text>
</comment>
<accession>A0A7R9C0U4</accession>
<dbReference type="Gene3D" id="3.50.50.60">
    <property type="entry name" value="FAD/NAD(P)-binding domain"/>
    <property type="match status" value="1"/>
</dbReference>
<evidence type="ECO:0000256" key="6">
    <source>
        <dbReference type="ARBA" id="ARBA00023027"/>
    </source>
</evidence>
<dbReference type="Pfam" id="PF13450">
    <property type="entry name" value="NAD_binding_8"/>
    <property type="match status" value="1"/>
</dbReference>
<dbReference type="InterPro" id="IPR036188">
    <property type="entry name" value="FAD/NAD-bd_sf"/>
</dbReference>
<evidence type="ECO:0008006" key="10">
    <source>
        <dbReference type="Google" id="ProtNLM"/>
    </source>
</evidence>
<evidence type="ECO:0000256" key="3">
    <source>
        <dbReference type="ARBA" id="ARBA00022729"/>
    </source>
</evidence>
<gene>
    <name evidence="8" type="ORF">NMOB1V02_LOCUS11391</name>
</gene>
<keyword evidence="7" id="KW-0472">Membrane</keyword>
<dbReference type="AlphaFoldDB" id="A0A7R9C0U4"/>
<dbReference type="Proteomes" id="UP000678499">
    <property type="component" value="Unassembled WGS sequence"/>
</dbReference>
<evidence type="ECO:0000313" key="8">
    <source>
        <dbReference type="EMBL" id="CAD7283780.1"/>
    </source>
</evidence>
<evidence type="ECO:0000256" key="5">
    <source>
        <dbReference type="ARBA" id="ARBA00022857"/>
    </source>
</evidence>
<evidence type="ECO:0000256" key="2">
    <source>
        <dbReference type="ARBA" id="ARBA00022630"/>
    </source>
</evidence>
<keyword evidence="4" id="KW-0274">FAD</keyword>
<keyword evidence="2" id="KW-0285">Flavoprotein</keyword>
<dbReference type="EMBL" id="OA888140">
    <property type="protein sequence ID" value="CAD7283780.1"/>
    <property type="molecule type" value="Genomic_DNA"/>
</dbReference>
<evidence type="ECO:0000313" key="9">
    <source>
        <dbReference type="Proteomes" id="UP000678499"/>
    </source>
</evidence>
<name>A0A7R9C0U4_9CRUS</name>
<dbReference type="PANTHER" id="PTHR46091">
    <property type="entry name" value="BLR7054 PROTEIN"/>
    <property type="match status" value="1"/>
</dbReference>
<keyword evidence="7" id="KW-1133">Transmembrane helix</keyword>
<dbReference type="InterPro" id="IPR052206">
    <property type="entry name" value="Retinol_saturase"/>
</dbReference>
<feature type="transmembrane region" description="Helical" evidence="7">
    <location>
        <begin position="6"/>
        <end position="23"/>
    </location>
</feature>
<dbReference type="OrthoDB" id="6372606at2759"/>
<evidence type="ECO:0000256" key="1">
    <source>
        <dbReference type="ARBA" id="ARBA00005855"/>
    </source>
</evidence>
<organism evidence="8">
    <name type="scientific">Notodromas monacha</name>
    <dbReference type="NCBI Taxonomy" id="399045"/>
    <lineage>
        <taxon>Eukaryota</taxon>
        <taxon>Metazoa</taxon>
        <taxon>Ecdysozoa</taxon>
        <taxon>Arthropoda</taxon>
        <taxon>Crustacea</taxon>
        <taxon>Oligostraca</taxon>
        <taxon>Ostracoda</taxon>
        <taxon>Podocopa</taxon>
        <taxon>Podocopida</taxon>
        <taxon>Cypridocopina</taxon>
        <taxon>Cypridoidea</taxon>
        <taxon>Cyprididae</taxon>
        <taxon>Notodromas</taxon>
    </lineage>
</organism>
<dbReference type="SUPFAM" id="SSF51905">
    <property type="entry name" value="FAD/NAD(P)-binding domain"/>
    <property type="match status" value="1"/>
</dbReference>
<keyword evidence="7" id="KW-0812">Transmembrane</keyword>
<dbReference type="PANTHER" id="PTHR46091:SF3">
    <property type="entry name" value="AMINE OXIDASE DOMAIN-CONTAINING PROTEIN"/>
    <property type="match status" value="1"/>
</dbReference>
<evidence type="ECO:0000256" key="7">
    <source>
        <dbReference type="SAM" id="Phobius"/>
    </source>
</evidence>
<evidence type="ECO:0000256" key="4">
    <source>
        <dbReference type="ARBA" id="ARBA00022827"/>
    </source>
</evidence>
<keyword evidence="5" id="KW-0521">NADP</keyword>
<keyword evidence="6" id="KW-0520">NAD</keyword>
<dbReference type="EMBL" id="CAJPEX010006103">
    <property type="protein sequence ID" value="CAG0923932.1"/>
    <property type="molecule type" value="Genomic_DNA"/>
</dbReference>
<reference evidence="8" key="1">
    <citation type="submission" date="2020-11" db="EMBL/GenBank/DDBJ databases">
        <authorList>
            <person name="Tran Van P."/>
        </authorList>
    </citation>
    <scope>NUCLEOTIDE SEQUENCE</scope>
</reference>
<keyword evidence="9" id="KW-1185">Reference proteome</keyword>
<keyword evidence="3" id="KW-0732">Signal</keyword>
<dbReference type="PRINTS" id="PR00420">
    <property type="entry name" value="RNGMNOXGNASE"/>
</dbReference>
<protein>
    <recommendedName>
        <fullName evidence="10">Amine oxidase domain-containing protein</fullName>
    </recommendedName>
</protein>
<proteinExistence type="inferred from homology"/>
<sequence length="561" mass="63173">MVLENWACLAGLTVLAYLVYWVLKPVLKAVYLAISCPLFSATALNGEEGPYPTEKEKDEVLNKSFKPERVPQNLDAIVIGSGPSGLTAAHFLARAGRKVLVLEQHDTVGGTLHTFVEHGYEFDTGLHISFEVGEEHYFGVIMKQLTGGKVKFLSTNGFKDEIVIGSHKYPKKGVRKYFFPPESVDEWQQRMLKYFPGEDKLMKSLSKDVKWSLIAFMPFVLVKLLPEWLAMLLIKLKVFDIFTSYPKQNSISTEEKFQEVAERHPDMPLLLNPFNLDLNVSCDDFPYAVWAVTQKAYLDGVDVTFNQLLPRSIRDSSRWYKNAKPFLNEPSGYFQLFVGLNREAHELNLPWQTIRTFSSDKPVGEVYKEYLSLPLEEALEVDIPFLAIFFSSAKDPTYNDRHPGKATVEIFGVANNDWFKQWQNLPLKKRGDEYDGLKKAFGQKILDKTLELYPELKDHVDCVIYGTSAAIANYLGRNSGGGAKLDNTRARLSLEASTKMRTDTGIPGLYLTGEDTLINSVLFSSMSGALTASAILERNLVAEAFAMKAWNDVNKFFGGGK</sequence>